<dbReference type="Proteomes" id="UP000606194">
    <property type="component" value="Unassembled WGS sequence"/>
</dbReference>
<dbReference type="Pfam" id="PF00497">
    <property type="entry name" value="SBP_bac_3"/>
    <property type="match status" value="1"/>
</dbReference>
<dbReference type="EMBL" id="BMTL01000029">
    <property type="protein sequence ID" value="GGS13177.1"/>
    <property type="molecule type" value="Genomic_DNA"/>
</dbReference>
<dbReference type="SUPFAM" id="SSF53850">
    <property type="entry name" value="Periplasmic binding protein-like II"/>
    <property type="match status" value="1"/>
</dbReference>
<feature type="domain" description="Solute-binding protein family 3/N-terminal" evidence="1">
    <location>
        <begin position="3"/>
        <end position="84"/>
    </location>
</feature>
<proteinExistence type="predicted"/>
<dbReference type="AlphaFoldDB" id="A0A918G1Y3"/>
<name>A0A918G1Y3_9ACTN</name>
<evidence type="ECO:0000313" key="3">
    <source>
        <dbReference type="Proteomes" id="UP000606194"/>
    </source>
</evidence>
<gene>
    <name evidence="2" type="ORF">GCM10010269_60570</name>
</gene>
<dbReference type="InterPro" id="IPR001638">
    <property type="entry name" value="Solute-binding_3/MltF_N"/>
</dbReference>
<organism evidence="2 3">
    <name type="scientific">Streptomyces humidus</name>
    <dbReference type="NCBI Taxonomy" id="52259"/>
    <lineage>
        <taxon>Bacteria</taxon>
        <taxon>Bacillati</taxon>
        <taxon>Actinomycetota</taxon>
        <taxon>Actinomycetes</taxon>
        <taxon>Kitasatosporales</taxon>
        <taxon>Streptomycetaceae</taxon>
        <taxon>Streptomyces</taxon>
    </lineage>
</organism>
<dbReference type="Gene3D" id="3.40.190.10">
    <property type="entry name" value="Periplasmic binding protein-like II"/>
    <property type="match status" value="2"/>
</dbReference>
<accession>A0A918G1Y3</accession>
<keyword evidence="3" id="KW-1185">Reference proteome</keyword>
<reference evidence="2" key="1">
    <citation type="journal article" date="2014" name="Int. J. Syst. Evol. Microbiol.">
        <title>Complete genome sequence of Corynebacterium casei LMG S-19264T (=DSM 44701T), isolated from a smear-ripened cheese.</title>
        <authorList>
            <consortium name="US DOE Joint Genome Institute (JGI-PGF)"/>
            <person name="Walter F."/>
            <person name="Albersmeier A."/>
            <person name="Kalinowski J."/>
            <person name="Ruckert C."/>
        </authorList>
    </citation>
    <scope>NUCLEOTIDE SEQUENCE</scope>
    <source>
        <strain evidence="2">JCM 4386</strain>
    </source>
</reference>
<evidence type="ECO:0000313" key="2">
    <source>
        <dbReference type="EMBL" id="GGS13177.1"/>
    </source>
</evidence>
<evidence type="ECO:0000259" key="1">
    <source>
        <dbReference type="Pfam" id="PF00497"/>
    </source>
</evidence>
<comment type="caution">
    <text evidence="2">The sequence shown here is derived from an EMBL/GenBank/DDBJ whole genome shotgun (WGS) entry which is preliminary data.</text>
</comment>
<dbReference type="RefSeq" id="WP_190152516.1">
    <property type="nucleotide sequence ID" value="NZ_BMTL01000029.1"/>
</dbReference>
<protein>
    <recommendedName>
        <fullName evidence="1">Solute-binding protein family 3/N-terminal domain-containing protein</fullName>
    </recommendedName>
</protein>
<reference evidence="2" key="2">
    <citation type="submission" date="2020-09" db="EMBL/GenBank/DDBJ databases">
        <authorList>
            <person name="Sun Q."/>
            <person name="Ohkuma M."/>
        </authorList>
    </citation>
    <scope>NUCLEOTIDE SEQUENCE</scope>
    <source>
        <strain evidence="2">JCM 4386</strain>
    </source>
</reference>
<sequence length="146" mass="15154">MNAGFDTILPGLVAKTYDIGASAFGLTPERSKTVGFVPYVNGGSGLAAKAGNPLGPKREPMPLCGHSVSAQKGSVQGLDQLPAISKKCTRAGKDPVRIDLFPSQDEANLAVVSGRVDAVMGEDGPARQVITEPQHARTKAFLAAVR</sequence>